<dbReference type="AlphaFoldDB" id="A0A543PUQ7"/>
<sequence>MLGMLGSVRSGRSRHGARVRTADPQWRELYRIGGVCAWLFVALIVVAIVIVATTPMPPSNGGAATLDFIAAHRMTYIVEQQLWLVPGVFAMVTYLALYPALKDVNRSLASLGSALGGVAWALTLALPTTTTGAPALVYLSDQYAAATDAAARAGLAAAAEALVAQNRTTVAIGPLTTVAMLVVSVVMIGGVFPRAVAYLGIVTGLLGIAAEVLRMVVEGFYGIYGVLLPIWMAAVGWQLYRLGRAPDPREGAGLSRPTPGPRQREPRRAAT</sequence>
<keyword evidence="2" id="KW-0472">Membrane</keyword>
<gene>
    <name evidence="3" type="ORF">FHX52_0933</name>
</gene>
<feature type="transmembrane region" description="Helical" evidence="2">
    <location>
        <begin position="195"/>
        <end position="213"/>
    </location>
</feature>
<comment type="caution">
    <text evidence="3">The sequence shown here is derived from an EMBL/GenBank/DDBJ whole genome shotgun (WGS) entry which is preliminary data.</text>
</comment>
<dbReference type="EMBL" id="VFQF01000001">
    <property type="protein sequence ID" value="TQN47815.1"/>
    <property type="molecule type" value="Genomic_DNA"/>
</dbReference>
<evidence type="ECO:0000313" key="3">
    <source>
        <dbReference type="EMBL" id="TQN47815.1"/>
    </source>
</evidence>
<feature type="transmembrane region" description="Helical" evidence="2">
    <location>
        <begin position="219"/>
        <end position="240"/>
    </location>
</feature>
<evidence type="ECO:0000256" key="2">
    <source>
        <dbReference type="SAM" id="Phobius"/>
    </source>
</evidence>
<keyword evidence="2" id="KW-0812">Transmembrane</keyword>
<dbReference type="Pfam" id="PF14329">
    <property type="entry name" value="DUF4386"/>
    <property type="match status" value="1"/>
</dbReference>
<dbReference type="InterPro" id="IPR025495">
    <property type="entry name" value="DUF4386"/>
</dbReference>
<evidence type="ECO:0000256" key="1">
    <source>
        <dbReference type="SAM" id="MobiDB-lite"/>
    </source>
</evidence>
<proteinExistence type="predicted"/>
<feature type="transmembrane region" description="Helical" evidence="2">
    <location>
        <begin position="108"/>
        <end position="126"/>
    </location>
</feature>
<keyword evidence="2" id="KW-1133">Transmembrane helix</keyword>
<evidence type="ECO:0000313" key="4">
    <source>
        <dbReference type="Proteomes" id="UP000320085"/>
    </source>
</evidence>
<protein>
    <submittedName>
        <fullName evidence="3">Uncharacterized protein DUF4386</fullName>
    </submittedName>
</protein>
<dbReference type="Proteomes" id="UP000320085">
    <property type="component" value="Unassembled WGS sequence"/>
</dbReference>
<feature type="compositionally biased region" description="Basic and acidic residues" evidence="1">
    <location>
        <begin position="262"/>
        <end position="271"/>
    </location>
</feature>
<feature type="region of interest" description="Disordered" evidence="1">
    <location>
        <begin position="248"/>
        <end position="271"/>
    </location>
</feature>
<feature type="transmembrane region" description="Helical" evidence="2">
    <location>
        <begin position="82"/>
        <end position="101"/>
    </location>
</feature>
<reference evidence="3 4" key="1">
    <citation type="submission" date="2019-06" db="EMBL/GenBank/DDBJ databases">
        <title>Sequencing the genomes of 1000 actinobacteria strains.</title>
        <authorList>
            <person name="Klenk H.-P."/>
        </authorList>
    </citation>
    <scope>NUCLEOTIDE SEQUENCE [LARGE SCALE GENOMIC DNA]</scope>
    <source>
        <strain evidence="3 4">DSM 21776</strain>
    </source>
</reference>
<accession>A0A543PUQ7</accession>
<name>A0A543PUQ7_9MICO</name>
<organism evidence="3 4">
    <name type="scientific">Humibacillus xanthopallidus</name>
    <dbReference type="NCBI Taxonomy" id="412689"/>
    <lineage>
        <taxon>Bacteria</taxon>
        <taxon>Bacillati</taxon>
        <taxon>Actinomycetota</taxon>
        <taxon>Actinomycetes</taxon>
        <taxon>Micrococcales</taxon>
        <taxon>Intrasporangiaceae</taxon>
        <taxon>Humibacillus</taxon>
    </lineage>
</organism>
<feature type="transmembrane region" description="Helical" evidence="2">
    <location>
        <begin position="170"/>
        <end position="188"/>
    </location>
</feature>
<feature type="transmembrane region" description="Helical" evidence="2">
    <location>
        <begin position="29"/>
        <end position="52"/>
    </location>
</feature>